<dbReference type="EMBL" id="LSSM01000375">
    <property type="protein sequence ID" value="OMJ29108.1"/>
    <property type="molecule type" value="Genomic_DNA"/>
</dbReference>
<dbReference type="Proteomes" id="UP000187429">
    <property type="component" value="Unassembled WGS sequence"/>
</dbReference>
<reference evidence="4" key="1">
    <citation type="submission" date="2017-01" db="EMBL/GenBank/DDBJ databases">
        <authorList>
            <person name="Wang Y."/>
            <person name="White M."/>
            <person name="Kvist S."/>
            <person name="Moncalvo J.-M."/>
        </authorList>
    </citation>
    <scope>NUCLEOTIDE SEQUENCE [LARGE SCALE GENOMIC DNA]</scope>
    <source>
        <strain evidence="4">ID-206-W2</strain>
    </source>
</reference>
<name>A0A1R1YQE5_9FUNG</name>
<feature type="compositionally biased region" description="Polar residues" evidence="1">
    <location>
        <begin position="99"/>
        <end position="108"/>
    </location>
</feature>
<organism evidence="3 4">
    <name type="scientific">Smittium culicis</name>
    <dbReference type="NCBI Taxonomy" id="133412"/>
    <lineage>
        <taxon>Eukaryota</taxon>
        <taxon>Fungi</taxon>
        <taxon>Fungi incertae sedis</taxon>
        <taxon>Zoopagomycota</taxon>
        <taxon>Kickxellomycotina</taxon>
        <taxon>Harpellomycetes</taxon>
        <taxon>Harpellales</taxon>
        <taxon>Legeriomycetaceae</taxon>
        <taxon>Smittium</taxon>
    </lineage>
</organism>
<evidence type="ECO:0000313" key="4">
    <source>
        <dbReference type="Proteomes" id="UP000187429"/>
    </source>
</evidence>
<sequence>MRALFSDIAVTVTQERLKLPDMLLDLTEKLTRYIESDSIASDRSRGVGRPHFKETNCKKITKSTVFQAPTEYDPNRCEKKQTFKATSTSAIKTAKEVSRNTSANQNFTKGDMAVG</sequence>
<accession>A0A1R1YQE5</accession>
<evidence type="ECO:0000256" key="1">
    <source>
        <dbReference type="SAM" id="MobiDB-lite"/>
    </source>
</evidence>
<evidence type="ECO:0000313" key="3">
    <source>
        <dbReference type="EMBL" id="OMJ29108.1"/>
    </source>
</evidence>
<reference evidence="3" key="2">
    <citation type="submission" date="2017-01" db="EMBL/GenBank/DDBJ databases">
        <authorList>
            <person name="Mah S.A."/>
            <person name="Swanson W.J."/>
            <person name="Moy G.W."/>
            <person name="Vacquier V.D."/>
        </authorList>
    </citation>
    <scope>NUCLEOTIDE SEQUENCE [LARGE SCALE GENOMIC DNA]</scope>
    <source>
        <strain evidence="3">ID-206-W2</strain>
    </source>
</reference>
<evidence type="ECO:0000313" key="2">
    <source>
        <dbReference type="EMBL" id="OMJ27993.1"/>
    </source>
</evidence>
<protein>
    <submittedName>
        <fullName evidence="3">Uncharacterized protein</fullName>
    </submittedName>
</protein>
<proteinExistence type="predicted"/>
<dbReference type="AlphaFoldDB" id="A0A1R1YQE5"/>
<feature type="region of interest" description="Disordered" evidence="1">
    <location>
        <begin position="96"/>
        <end position="115"/>
    </location>
</feature>
<comment type="caution">
    <text evidence="3">The sequence shown here is derived from an EMBL/GenBank/DDBJ whole genome shotgun (WGS) entry which is preliminary data.</text>
</comment>
<keyword evidence="4" id="KW-1185">Reference proteome</keyword>
<gene>
    <name evidence="3" type="ORF">AYI69_g1389</name>
    <name evidence="2" type="ORF">AYI69_g2542</name>
</gene>
<dbReference type="EMBL" id="LSSM01000742">
    <property type="protein sequence ID" value="OMJ27993.1"/>
    <property type="molecule type" value="Genomic_DNA"/>
</dbReference>